<feature type="region of interest" description="Disordered" evidence="1">
    <location>
        <begin position="1"/>
        <end position="83"/>
    </location>
</feature>
<dbReference type="EMBL" id="FOWX01000017">
    <property type="protein sequence ID" value="SFP73425.1"/>
    <property type="molecule type" value="Genomic_DNA"/>
</dbReference>
<reference evidence="3" key="1">
    <citation type="submission" date="2016-10" db="EMBL/GenBank/DDBJ databases">
        <authorList>
            <person name="Varghese N."/>
            <person name="Submissions S."/>
        </authorList>
    </citation>
    <scope>NUCLEOTIDE SEQUENCE [LARGE SCALE GENOMIC DNA]</scope>
    <source>
        <strain evidence="3">DSM 17834</strain>
    </source>
</reference>
<evidence type="ECO:0000256" key="1">
    <source>
        <dbReference type="SAM" id="MobiDB-lite"/>
    </source>
</evidence>
<proteinExistence type="predicted"/>
<organism evidence="2 3">
    <name type="scientific">Pseudomonas borbori</name>
    <dbReference type="NCBI Taxonomy" id="289003"/>
    <lineage>
        <taxon>Bacteria</taxon>
        <taxon>Pseudomonadati</taxon>
        <taxon>Pseudomonadota</taxon>
        <taxon>Gammaproteobacteria</taxon>
        <taxon>Pseudomonadales</taxon>
        <taxon>Pseudomonadaceae</taxon>
        <taxon>Pseudomonas</taxon>
    </lineage>
</organism>
<evidence type="ECO:0000313" key="3">
    <source>
        <dbReference type="Proteomes" id="UP000198784"/>
    </source>
</evidence>
<sequence length="193" mass="21306">MASGLHQTLPVRLHRRRARPCKSAMIPPVQSGSDPRDGSRLRGVSVKRRSLPLRHPRGFGLPHSYLPAPTALPSTSSRPGSTDYRECRKAAKVHFREQCRAWEKQVLSTEQYLARTVCNGVNRVRLSPHGGWVRHPPHPAANHAGFAQQTAGRRVCKGVPAGLADCGPAGATLKGLPRMHGNPLWQSFRNQRM</sequence>
<accession>A0A1I5SRS2</accession>
<dbReference type="Proteomes" id="UP000198784">
    <property type="component" value="Unassembled WGS sequence"/>
</dbReference>
<feature type="compositionally biased region" description="Basic residues" evidence="1">
    <location>
        <begin position="45"/>
        <end position="57"/>
    </location>
</feature>
<dbReference type="AlphaFoldDB" id="A0A1I5SRS2"/>
<gene>
    <name evidence="2" type="ORF">SAMN05216190_11734</name>
</gene>
<protein>
    <submittedName>
        <fullName evidence="2">Uncharacterized protein</fullName>
    </submittedName>
</protein>
<name>A0A1I5SRS2_9PSED</name>
<keyword evidence="3" id="KW-1185">Reference proteome</keyword>
<evidence type="ECO:0000313" key="2">
    <source>
        <dbReference type="EMBL" id="SFP73425.1"/>
    </source>
</evidence>